<feature type="region of interest" description="Disordered" evidence="1">
    <location>
        <begin position="34"/>
        <end position="63"/>
    </location>
</feature>
<evidence type="ECO:0000256" key="1">
    <source>
        <dbReference type="SAM" id="MobiDB-lite"/>
    </source>
</evidence>
<gene>
    <name evidence="2" type="ORF">EJ065_4403</name>
</gene>
<name>A0A410RVN0_CORCK</name>
<reference evidence="2 3" key="1">
    <citation type="submission" date="2018-12" db="EMBL/GenBank/DDBJ databases">
        <title>Complete Genome Sequence of the Corallopyronin A producing Myxobacterium Corallococcus coralloides B035.</title>
        <authorList>
            <person name="Bouhired S.M."/>
            <person name="Rupp O."/>
            <person name="Blom J."/>
            <person name="Schaeberle T.F."/>
            <person name="Kehraus S."/>
            <person name="Schiefer A."/>
            <person name="Pfarr K."/>
            <person name="Goesmann A."/>
            <person name="Hoerauf A."/>
            <person name="Koenig G.M."/>
        </authorList>
    </citation>
    <scope>NUCLEOTIDE SEQUENCE [LARGE SCALE GENOMIC DNA]</scope>
    <source>
        <strain evidence="2 3">B035</strain>
    </source>
</reference>
<dbReference type="EMBL" id="CP034669">
    <property type="protein sequence ID" value="QAT85955.1"/>
    <property type="molecule type" value="Genomic_DNA"/>
</dbReference>
<evidence type="ECO:0000313" key="3">
    <source>
        <dbReference type="Proteomes" id="UP000288758"/>
    </source>
</evidence>
<sequence>MSDARQRRWVALGTSGVLMLWAGGLLLSHGACNSARKPMDSPVSSNKRAPRADPPPTKDGLAPVTRRQLHVTEGRVVNLQEEDDPDGTRFTIEGPRQRAVVPETTGDEAELRFTWLGATTEVVPLASGRQREQVGLKLRARDGCNLIYAMWRIAPSAGIVVQFKSNPDDHESGECGNAGYTTVRPRFMEPLDRLSPGESHVLRARIDANVLTVYADGLRVWEGLLPADALRLEGPAGMRTDNAHVRFELLVPQAAGPTSHL</sequence>
<organism evidence="2 3">
    <name type="scientific">Corallococcus coralloides</name>
    <name type="common">Myxococcus coralloides</name>
    <dbReference type="NCBI Taxonomy" id="184914"/>
    <lineage>
        <taxon>Bacteria</taxon>
        <taxon>Pseudomonadati</taxon>
        <taxon>Myxococcota</taxon>
        <taxon>Myxococcia</taxon>
        <taxon>Myxococcales</taxon>
        <taxon>Cystobacterineae</taxon>
        <taxon>Myxococcaceae</taxon>
        <taxon>Corallococcus</taxon>
    </lineage>
</organism>
<accession>A0A410RVN0</accession>
<evidence type="ECO:0000313" key="2">
    <source>
        <dbReference type="EMBL" id="QAT85955.1"/>
    </source>
</evidence>
<dbReference type="Proteomes" id="UP000288758">
    <property type="component" value="Chromosome"/>
</dbReference>
<protein>
    <submittedName>
        <fullName evidence="2">Uncharacterized protein</fullName>
    </submittedName>
</protein>
<dbReference type="RefSeq" id="WP_240672396.1">
    <property type="nucleotide sequence ID" value="NZ_CP034669.1"/>
</dbReference>
<proteinExistence type="predicted"/>
<dbReference type="AlphaFoldDB" id="A0A410RVN0"/>